<evidence type="ECO:0000256" key="6">
    <source>
        <dbReference type="SAM" id="MobiDB-lite"/>
    </source>
</evidence>
<organism evidence="8 9">
    <name type="scientific">Rhynchospora breviuscula</name>
    <dbReference type="NCBI Taxonomy" id="2022672"/>
    <lineage>
        <taxon>Eukaryota</taxon>
        <taxon>Viridiplantae</taxon>
        <taxon>Streptophyta</taxon>
        <taxon>Embryophyta</taxon>
        <taxon>Tracheophyta</taxon>
        <taxon>Spermatophyta</taxon>
        <taxon>Magnoliopsida</taxon>
        <taxon>Liliopsida</taxon>
        <taxon>Poales</taxon>
        <taxon>Cyperaceae</taxon>
        <taxon>Cyperoideae</taxon>
        <taxon>Rhynchosporeae</taxon>
        <taxon>Rhynchospora</taxon>
    </lineage>
</organism>
<gene>
    <name evidence="8" type="ORF">LUZ63_019088</name>
</gene>
<feature type="domain" description="Ubiquitin-like protease family profile" evidence="7">
    <location>
        <begin position="393"/>
        <end position="565"/>
    </location>
</feature>
<evidence type="ECO:0000256" key="4">
    <source>
        <dbReference type="ARBA" id="ARBA00022801"/>
    </source>
</evidence>
<keyword evidence="3" id="KW-0833">Ubl conjugation pathway</keyword>
<reference evidence="8" key="1">
    <citation type="journal article" date="2022" name="Cell">
        <title>Repeat-based holocentromeres influence genome architecture and karyotype evolution.</title>
        <authorList>
            <person name="Hofstatter P.G."/>
            <person name="Thangavel G."/>
            <person name="Lux T."/>
            <person name="Neumann P."/>
            <person name="Vondrak T."/>
            <person name="Novak P."/>
            <person name="Zhang M."/>
            <person name="Costa L."/>
            <person name="Castellani M."/>
            <person name="Scott A."/>
            <person name="Toegelov H."/>
            <person name="Fuchs J."/>
            <person name="Mata-Sucre Y."/>
            <person name="Dias Y."/>
            <person name="Vanzela A.L.L."/>
            <person name="Huettel B."/>
            <person name="Almeida C.C.S."/>
            <person name="Simkova H."/>
            <person name="Souza G."/>
            <person name="Pedrosa-Harand A."/>
            <person name="Macas J."/>
            <person name="Mayer K.F.X."/>
            <person name="Houben A."/>
            <person name="Marques A."/>
        </authorList>
    </citation>
    <scope>NUCLEOTIDE SEQUENCE</scope>
    <source>
        <strain evidence="8">RhyBre1mFocal</strain>
    </source>
</reference>
<evidence type="ECO:0000313" key="9">
    <source>
        <dbReference type="Proteomes" id="UP001151287"/>
    </source>
</evidence>
<evidence type="ECO:0000256" key="3">
    <source>
        <dbReference type="ARBA" id="ARBA00022786"/>
    </source>
</evidence>
<evidence type="ECO:0000256" key="5">
    <source>
        <dbReference type="ARBA" id="ARBA00022807"/>
    </source>
</evidence>
<protein>
    <recommendedName>
        <fullName evidence="7">Ubiquitin-like protease family profile domain-containing protein</fullName>
    </recommendedName>
</protein>
<feature type="region of interest" description="Disordered" evidence="6">
    <location>
        <begin position="1"/>
        <end position="138"/>
    </location>
</feature>
<dbReference type="GO" id="GO:0005634">
    <property type="term" value="C:nucleus"/>
    <property type="evidence" value="ECO:0007669"/>
    <property type="project" value="TreeGrafter"/>
</dbReference>
<evidence type="ECO:0000259" key="7">
    <source>
        <dbReference type="PROSITE" id="PS50600"/>
    </source>
</evidence>
<evidence type="ECO:0000256" key="1">
    <source>
        <dbReference type="ARBA" id="ARBA00005234"/>
    </source>
</evidence>
<comment type="caution">
    <text evidence="8">The sequence shown here is derived from an EMBL/GenBank/DDBJ whole genome shotgun (WGS) entry which is preliminary data.</text>
</comment>
<dbReference type="FunFam" id="3.40.395.10:FF:000005">
    <property type="entry name" value="Ubiquitin-like-specific protease ESD4"/>
    <property type="match status" value="1"/>
</dbReference>
<dbReference type="EMBL" id="JAMQYH010000005">
    <property type="protein sequence ID" value="KAJ1687698.1"/>
    <property type="molecule type" value="Genomic_DNA"/>
</dbReference>
<sequence length="595" mass="67410">MGALTDNRKRRAIEQRLLFPLAPDSPPPPSKKSKLSDPPSSHPVVMELRQLQHRETRQSGLNSPPSSDPVATAVGDQVSSRPRFPPPALRRPIHAPQRILTAFGLGSGSRSEKNRFDREFSSHKKDVSMEGTSERVESRGLKRDASFLSTQTGQDVEVVDLSREDSNIDSGSNTGDLGSGLSHLRAKSAASIFEENGVMVAEKGSKSKQRIFKSWKKASGLKSGLSNIPKKCLQSELGFSEASKSILNSELEFSETLQKVVGSELVSSESTVTTTPEIERPSPSLEQYKKLVSSVSNYSEFRVLSKKVPLYKELYNQSSRSHDSKLKDLEFEVKLAEKSIANFKLLRDIVGSKDEDSAELFTPLTDEEEEGVKQVLNGGRRSEVLVAHEASNIEITREKMQCLRSGAWLNDEVINVYLELLKERERREPKKFLNCHFFNTFFYKKLAGGRSGYDFKAVRRWTTQRKLGYALIDCDKIFVPIHKEVHWCLAVINVRDKKLQYLDSLGGMDTIVLRTLARYFTEEVKEKSGKQIDTSAWDFEDCPDLPLQENGWDCGMFMLKYVDFLSRDLNLSFSQEHMMYFRKRTVKELMRVRAL</sequence>
<evidence type="ECO:0000256" key="2">
    <source>
        <dbReference type="ARBA" id="ARBA00022670"/>
    </source>
</evidence>
<dbReference type="Proteomes" id="UP001151287">
    <property type="component" value="Unassembled WGS sequence"/>
</dbReference>
<keyword evidence="5" id="KW-0788">Thiol protease</keyword>
<dbReference type="PANTHER" id="PTHR12606">
    <property type="entry name" value="SENTRIN/SUMO-SPECIFIC PROTEASE"/>
    <property type="match status" value="1"/>
</dbReference>
<keyword evidence="2" id="KW-0645">Protease</keyword>
<dbReference type="InterPro" id="IPR003653">
    <property type="entry name" value="Peptidase_C48_C"/>
</dbReference>
<dbReference type="PROSITE" id="PS50600">
    <property type="entry name" value="ULP_PROTEASE"/>
    <property type="match status" value="1"/>
</dbReference>
<dbReference type="Gene3D" id="3.40.395.10">
    <property type="entry name" value="Adenoviral Proteinase, Chain A"/>
    <property type="match status" value="1"/>
</dbReference>
<dbReference type="GO" id="GO:0006508">
    <property type="term" value="P:proteolysis"/>
    <property type="evidence" value="ECO:0007669"/>
    <property type="project" value="UniProtKB-KW"/>
</dbReference>
<keyword evidence="9" id="KW-1185">Reference proteome</keyword>
<keyword evidence="4" id="KW-0378">Hydrolase</keyword>
<dbReference type="GO" id="GO:0016926">
    <property type="term" value="P:protein desumoylation"/>
    <property type="evidence" value="ECO:0007669"/>
    <property type="project" value="UniProtKB-ARBA"/>
</dbReference>
<dbReference type="SUPFAM" id="SSF54001">
    <property type="entry name" value="Cysteine proteinases"/>
    <property type="match status" value="1"/>
</dbReference>
<comment type="similarity">
    <text evidence="1">Belongs to the peptidase C48 family.</text>
</comment>
<feature type="compositionally biased region" description="Basic and acidic residues" evidence="6">
    <location>
        <begin position="110"/>
        <end position="138"/>
    </location>
</feature>
<dbReference type="OrthoDB" id="1939479at2759"/>
<dbReference type="PANTHER" id="PTHR12606:SF1">
    <property type="entry name" value="UBIQUITIN-LIKE-SPECIFIC PROTEASE 1A"/>
    <property type="match status" value="1"/>
</dbReference>
<dbReference type="AlphaFoldDB" id="A0A9Q0C5J9"/>
<evidence type="ECO:0000313" key="8">
    <source>
        <dbReference type="EMBL" id="KAJ1687698.1"/>
    </source>
</evidence>
<dbReference type="InterPro" id="IPR038765">
    <property type="entry name" value="Papain-like_cys_pep_sf"/>
</dbReference>
<dbReference type="Pfam" id="PF02902">
    <property type="entry name" value="Peptidase_C48"/>
    <property type="match status" value="1"/>
</dbReference>
<name>A0A9Q0C5J9_9POAL</name>
<accession>A0A9Q0C5J9</accession>
<proteinExistence type="inferred from homology"/>
<dbReference type="GO" id="GO:0016929">
    <property type="term" value="F:deSUMOylase activity"/>
    <property type="evidence" value="ECO:0007669"/>
    <property type="project" value="TreeGrafter"/>
</dbReference>